<evidence type="ECO:0000313" key="2">
    <source>
        <dbReference type="Proteomes" id="UP000828941"/>
    </source>
</evidence>
<reference evidence="1 2" key="1">
    <citation type="journal article" date="2022" name="DNA Res.">
        <title>Chromosomal-level genome assembly of the orchid tree Bauhinia variegata (Leguminosae; Cercidoideae) supports the allotetraploid origin hypothesis of Bauhinia.</title>
        <authorList>
            <person name="Zhong Y."/>
            <person name="Chen Y."/>
            <person name="Zheng D."/>
            <person name="Pang J."/>
            <person name="Liu Y."/>
            <person name="Luo S."/>
            <person name="Meng S."/>
            <person name="Qian L."/>
            <person name="Wei D."/>
            <person name="Dai S."/>
            <person name="Zhou R."/>
        </authorList>
    </citation>
    <scope>NUCLEOTIDE SEQUENCE [LARGE SCALE GENOMIC DNA]</scope>
    <source>
        <strain evidence="1">BV-YZ2020</strain>
    </source>
</reference>
<accession>A0ACB9MJ47</accession>
<dbReference type="Proteomes" id="UP000828941">
    <property type="component" value="Chromosome 9"/>
</dbReference>
<dbReference type="EMBL" id="CM039434">
    <property type="protein sequence ID" value="KAI4323509.1"/>
    <property type="molecule type" value="Genomic_DNA"/>
</dbReference>
<gene>
    <name evidence="1" type="ORF">L6164_023107</name>
</gene>
<keyword evidence="2" id="KW-1185">Reference proteome</keyword>
<protein>
    <submittedName>
        <fullName evidence="1">Uncharacterized protein</fullName>
    </submittedName>
</protein>
<proteinExistence type="predicted"/>
<name>A0ACB9MJ47_BAUVA</name>
<sequence>MDRSVKVAVIGAGVSGLSTARELQREGHQVVVFEKNHRIGGIWVYDPKTDSDPLSIDPSREIVHTSLYRSLRTNLPRPLMGFLDYPFSKEETGDRRTYPGHEEVLRFLDKFAKEFGFHSLIRFNTEVVRVEQVNGEWVVEPKTRGSVSERETFEAVVVCTGHNTQPRFAKIPGIEKWPGFQMHSHNYRVPEPFRDQVVLIIGLGPSGVDISRELAKIAKEVHVVGKQFIGVDLMLENHDNTFYYTNPVEHVQEDGSVTFADGSSIHADAIIHCTGYRYSFPFLETHGAVSVEERWVAPLYKHVFPPSLAPSLAFIGLNYLEAIFHVIELQSKWVAKVLSGKAKLPTEEEMMISIQNLNQLLEEKGFPKEYVHTLQPFQADYKNWLAAQCGLPPVEEWRHDMLLECMKNYFEMRDIRDLWDDHYWDAIIHGASNGKSIIHEASNGK</sequence>
<organism evidence="1 2">
    <name type="scientific">Bauhinia variegata</name>
    <name type="common">Purple orchid tree</name>
    <name type="synonym">Phanera variegata</name>
    <dbReference type="NCBI Taxonomy" id="167791"/>
    <lineage>
        <taxon>Eukaryota</taxon>
        <taxon>Viridiplantae</taxon>
        <taxon>Streptophyta</taxon>
        <taxon>Embryophyta</taxon>
        <taxon>Tracheophyta</taxon>
        <taxon>Spermatophyta</taxon>
        <taxon>Magnoliopsida</taxon>
        <taxon>eudicotyledons</taxon>
        <taxon>Gunneridae</taxon>
        <taxon>Pentapetalae</taxon>
        <taxon>rosids</taxon>
        <taxon>fabids</taxon>
        <taxon>Fabales</taxon>
        <taxon>Fabaceae</taxon>
        <taxon>Cercidoideae</taxon>
        <taxon>Cercideae</taxon>
        <taxon>Bauhiniinae</taxon>
        <taxon>Bauhinia</taxon>
    </lineage>
</organism>
<comment type="caution">
    <text evidence="1">The sequence shown here is derived from an EMBL/GenBank/DDBJ whole genome shotgun (WGS) entry which is preliminary data.</text>
</comment>
<evidence type="ECO:0000313" key="1">
    <source>
        <dbReference type="EMBL" id="KAI4323509.1"/>
    </source>
</evidence>